<dbReference type="EMBL" id="SOBW01000007">
    <property type="protein sequence ID" value="TDU43337.1"/>
    <property type="molecule type" value="Genomic_DNA"/>
</dbReference>
<sequence length="35" mass="4195">MRSNSFIVRQKETIFQYIGSAKYRISFYVAKHIIV</sequence>
<organism evidence="1 2">
    <name type="scientific">Gelidibacter sediminis</name>
    <dbReference type="NCBI Taxonomy" id="1608710"/>
    <lineage>
        <taxon>Bacteria</taxon>
        <taxon>Pseudomonadati</taxon>
        <taxon>Bacteroidota</taxon>
        <taxon>Flavobacteriia</taxon>
        <taxon>Flavobacteriales</taxon>
        <taxon>Flavobacteriaceae</taxon>
        <taxon>Gelidibacter</taxon>
    </lineage>
</organism>
<accession>A0A4R7Q6V2</accession>
<name>A0A4R7Q6V2_9FLAO</name>
<reference evidence="1 2" key="1">
    <citation type="submission" date="2019-03" db="EMBL/GenBank/DDBJ databases">
        <title>Genomic Encyclopedia of Archaeal and Bacterial Type Strains, Phase II (KMG-II): from individual species to whole genera.</title>
        <authorList>
            <person name="Goeker M."/>
        </authorList>
    </citation>
    <scope>NUCLEOTIDE SEQUENCE [LARGE SCALE GENOMIC DNA]</scope>
    <source>
        <strain evidence="1 2">DSM 28135</strain>
    </source>
</reference>
<proteinExistence type="predicted"/>
<comment type="caution">
    <text evidence="1">The sequence shown here is derived from an EMBL/GenBank/DDBJ whole genome shotgun (WGS) entry which is preliminary data.</text>
</comment>
<protein>
    <submittedName>
        <fullName evidence="1">Uncharacterized protein</fullName>
    </submittedName>
</protein>
<dbReference type="AlphaFoldDB" id="A0A4R7Q6V2"/>
<gene>
    <name evidence="1" type="ORF">BXY82_0748</name>
</gene>
<dbReference type="Proteomes" id="UP000294689">
    <property type="component" value="Unassembled WGS sequence"/>
</dbReference>
<evidence type="ECO:0000313" key="2">
    <source>
        <dbReference type="Proteomes" id="UP000294689"/>
    </source>
</evidence>
<keyword evidence="2" id="KW-1185">Reference proteome</keyword>
<evidence type="ECO:0000313" key="1">
    <source>
        <dbReference type="EMBL" id="TDU43337.1"/>
    </source>
</evidence>